<gene>
    <name evidence="3" type="ORF">S03H2_60403</name>
</gene>
<keyword evidence="2" id="KW-0460">Magnesium</keyword>
<keyword evidence="1" id="KW-0479">Metal-binding</keyword>
<dbReference type="PANTHER" id="PTHR20854:SF4">
    <property type="entry name" value="INOSITOL-1-MONOPHOSPHATASE-RELATED"/>
    <property type="match status" value="1"/>
</dbReference>
<dbReference type="InterPro" id="IPR020550">
    <property type="entry name" value="Inositol_monophosphatase_CS"/>
</dbReference>
<dbReference type="GO" id="GO:0007165">
    <property type="term" value="P:signal transduction"/>
    <property type="evidence" value="ECO:0007669"/>
    <property type="project" value="TreeGrafter"/>
</dbReference>
<dbReference type="GO" id="GO:0008934">
    <property type="term" value="F:inositol monophosphate 1-phosphatase activity"/>
    <property type="evidence" value="ECO:0007669"/>
    <property type="project" value="TreeGrafter"/>
</dbReference>
<dbReference type="GO" id="GO:0046872">
    <property type="term" value="F:metal ion binding"/>
    <property type="evidence" value="ECO:0007669"/>
    <property type="project" value="UniProtKB-KW"/>
</dbReference>
<evidence type="ECO:0008006" key="4">
    <source>
        <dbReference type="Google" id="ProtNLM"/>
    </source>
</evidence>
<name>X1L4C7_9ZZZZ</name>
<evidence type="ECO:0000313" key="3">
    <source>
        <dbReference type="EMBL" id="GAH88993.1"/>
    </source>
</evidence>
<comment type="caution">
    <text evidence="3">The sequence shown here is derived from an EMBL/GenBank/DDBJ whole genome shotgun (WGS) entry which is preliminary data.</text>
</comment>
<sequence length="148" mass="16259">PILGVTYAPIIDELYVAESGKGAFLNRERISVSTTEKLEECYAYFCEGGDKNRFRTGKINGAIYPKVRDLRKLGSAGLEAAWVACGRGDAYVTTKIEPWDVAAGVLLVREAGGKVTDFRGGAWKTERSDLVFSNGRVHESILELVRDL</sequence>
<reference evidence="3" key="1">
    <citation type="journal article" date="2014" name="Front. Microbiol.">
        <title>High frequency of phylogenetically diverse reductive dehalogenase-homologous genes in deep subseafloor sedimentary metagenomes.</title>
        <authorList>
            <person name="Kawai M."/>
            <person name="Futagami T."/>
            <person name="Toyoda A."/>
            <person name="Takaki Y."/>
            <person name="Nishi S."/>
            <person name="Hori S."/>
            <person name="Arai W."/>
            <person name="Tsubouchi T."/>
            <person name="Morono Y."/>
            <person name="Uchiyama I."/>
            <person name="Ito T."/>
            <person name="Fujiyama A."/>
            <person name="Inagaki F."/>
            <person name="Takami H."/>
        </authorList>
    </citation>
    <scope>NUCLEOTIDE SEQUENCE</scope>
    <source>
        <strain evidence="3">Expedition CK06-06</strain>
    </source>
</reference>
<feature type="non-terminal residue" evidence="3">
    <location>
        <position position="1"/>
    </location>
</feature>
<protein>
    <recommendedName>
        <fullName evidence="4">Inositol monophosphatase</fullName>
    </recommendedName>
</protein>
<organism evidence="3">
    <name type="scientific">marine sediment metagenome</name>
    <dbReference type="NCBI Taxonomy" id="412755"/>
    <lineage>
        <taxon>unclassified sequences</taxon>
        <taxon>metagenomes</taxon>
        <taxon>ecological metagenomes</taxon>
    </lineage>
</organism>
<dbReference type="EMBL" id="BARU01038919">
    <property type="protein sequence ID" value="GAH88993.1"/>
    <property type="molecule type" value="Genomic_DNA"/>
</dbReference>
<dbReference type="SUPFAM" id="SSF56655">
    <property type="entry name" value="Carbohydrate phosphatase"/>
    <property type="match status" value="1"/>
</dbReference>
<proteinExistence type="predicted"/>
<dbReference type="PRINTS" id="PR00377">
    <property type="entry name" value="IMPHPHTASES"/>
</dbReference>
<dbReference type="AlphaFoldDB" id="X1L4C7"/>
<evidence type="ECO:0000256" key="2">
    <source>
        <dbReference type="ARBA" id="ARBA00022842"/>
    </source>
</evidence>
<dbReference type="PROSITE" id="PS00630">
    <property type="entry name" value="IMP_2"/>
    <property type="match status" value="1"/>
</dbReference>
<dbReference type="PANTHER" id="PTHR20854">
    <property type="entry name" value="INOSITOL MONOPHOSPHATASE"/>
    <property type="match status" value="1"/>
</dbReference>
<evidence type="ECO:0000256" key="1">
    <source>
        <dbReference type="ARBA" id="ARBA00022723"/>
    </source>
</evidence>
<dbReference type="InterPro" id="IPR000760">
    <property type="entry name" value="Inositol_monophosphatase-like"/>
</dbReference>
<dbReference type="Pfam" id="PF00459">
    <property type="entry name" value="Inositol_P"/>
    <property type="match status" value="1"/>
</dbReference>
<dbReference type="GO" id="GO:0006020">
    <property type="term" value="P:inositol metabolic process"/>
    <property type="evidence" value="ECO:0007669"/>
    <property type="project" value="TreeGrafter"/>
</dbReference>
<accession>X1L4C7</accession>
<dbReference type="Gene3D" id="3.40.190.80">
    <property type="match status" value="1"/>
</dbReference>
<dbReference type="Gene3D" id="3.30.540.10">
    <property type="entry name" value="Fructose-1,6-Bisphosphatase, subunit A, domain 1"/>
    <property type="match status" value="1"/>
</dbReference>
<dbReference type="GO" id="GO:0046854">
    <property type="term" value="P:phosphatidylinositol phosphate biosynthetic process"/>
    <property type="evidence" value="ECO:0007669"/>
    <property type="project" value="InterPro"/>
</dbReference>